<reference evidence="7" key="2">
    <citation type="submission" date="2025-05" db="UniProtKB">
        <authorList>
            <consortium name="EnsemblMetazoa"/>
        </authorList>
    </citation>
    <scope>IDENTIFICATION</scope>
    <source>
        <strain evidence="7">Foshan</strain>
    </source>
</reference>
<feature type="domain" description="C2H2-type" evidence="4">
    <location>
        <begin position="1303"/>
        <end position="1330"/>
    </location>
</feature>
<feature type="region of interest" description="Disordered" evidence="3">
    <location>
        <begin position="296"/>
        <end position="336"/>
    </location>
</feature>
<evidence type="ECO:0000259" key="6">
    <source>
        <dbReference type="PROSITE" id="PS51915"/>
    </source>
</evidence>
<feature type="region of interest" description="Disordered" evidence="3">
    <location>
        <begin position="708"/>
        <end position="743"/>
    </location>
</feature>
<dbReference type="SUPFAM" id="SSF57667">
    <property type="entry name" value="beta-beta-alpha zinc fingers"/>
    <property type="match status" value="3"/>
</dbReference>
<feature type="domain" description="MADF" evidence="5">
    <location>
        <begin position="768"/>
        <end position="857"/>
    </location>
</feature>
<dbReference type="InterPro" id="IPR039353">
    <property type="entry name" value="TF_Adf1"/>
</dbReference>
<dbReference type="PROSITE" id="PS51915">
    <property type="entry name" value="ZAD"/>
    <property type="match status" value="1"/>
</dbReference>
<evidence type="ECO:0000256" key="2">
    <source>
        <dbReference type="PROSITE-ProRule" id="PRU01263"/>
    </source>
</evidence>
<feature type="binding site" evidence="2">
    <location>
        <position position="66"/>
    </location>
    <ligand>
        <name>Zn(2+)</name>
        <dbReference type="ChEBI" id="CHEBI:29105"/>
    </ligand>
</feature>
<dbReference type="InterPro" id="IPR013087">
    <property type="entry name" value="Znf_C2H2_type"/>
</dbReference>
<evidence type="ECO:0008006" key="9">
    <source>
        <dbReference type="Google" id="ProtNLM"/>
    </source>
</evidence>
<feature type="region of interest" description="Disordered" evidence="3">
    <location>
        <begin position="867"/>
        <end position="891"/>
    </location>
</feature>
<dbReference type="SMART" id="SM00868">
    <property type="entry name" value="zf-AD"/>
    <property type="match status" value="1"/>
</dbReference>
<feature type="domain" description="MADF" evidence="5">
    <location>
        <begin position="347"/>
        <end position="433"/>
    </location>
</feature>
<dbReference type="RefSeq" id="XP_029711399.2">
    <property type="nucleotide sequence ID" value="XM_029855539.2"/>
</dbReference>
<feature type="domain" description="C2H2-type" evidence="4">
    <location>
        <begin position="1217"/>
        <end position="1247"/>
    </location>
</feature>
<dbReference type="InterPro" id="IPR006578">
    <property type="entry name" value="MADF-dom"/>
</dbReference>
<accession>A0ABM1ZLR1</accession>
<feature type="domain" description="MADF" evidence="5">
    <location>
        <begin position="1035"/>
        <end position="1138"/>
    </location>
</feature>
<feature type="region of interest" description="Disordered" evidence="3">
    <location>
        <begin position="449"/>
        <end position="477"/>
    </location>
</feature>
<protein>
    <recommendedName>
        <fullName evidence="9">Transcription factor grauzone</fullName>
    </recommendedName>
</protein>
<dbReference type="PROSITE" id="PS50157">
    <property type="entry name" value="ZINC_FINGER_C2H2_2"/>
    <property type="match status" value="5"/>
</dbReference>
<feature type="domain" description="MADF" evidence="5">
    <location>
        <begin position="215"/>
        <end position="297"/>
    </location>
</feature>
<dbReference type="InterPro" id="IPR036236">
    <property type="entry name" value="Znf_C2H2_sf"/>
</dbReference>
<dbReference type="PROSITE" id="PS51029">
    <property type="entry name" value="MADF"/>
    <property type="match status" value="6"/>
</dbReference>
<feature type="compositionally biased region" description="Acidic residues" evidence="3">
    <location>
        <begin position="454"/>
        <end position="465"/>
    </location>
</feature>
<feature type="region of interest" description="Disordered" evidence="3">
    <location>
        <begin position="1091"/>
        <end position="1115"/>
    </location>
</feature>
<feature type="domain" description="C2H2-type" evidence="4">
    <location>
        <begin position="1331"/>
        <end position="1359"/>
    </location>
</feature>
<feature type="compositionally biased region" description="Acidic residues" evidence="3">
    <location>
        <begin position="716"/>
        <end position="743"/>
    </location>
</feature>
<evidence type="ECO:0000256" key="3">
    <source>
        <dbReference type="SAM" id="MobiDB-lite"/>
    </source>
</evidence>
<feature type="compositionally biased region" description="Basic and acidic residues" evidence="3">
    <location>
        <begin position="466"/>
        <end position="477"/>
    </location>
</feature>
<dbReference type="Pfam" id="PF10545">
    <property type="entry name" value="MADF_DNA_bdg"/>
    <property type="match status" value="5"/>
</dbReference>
<keyword evidence="2" id="KW-0862">Zinc</keyword>
<dbReference type="PROSITE" id="PS00028">
    <property type="entry name" value="ZINC_FINGER_C2H2_1"/>
    <property type="match status" value="4"/>
</dbReference>
<dbReference type="Proteomes" id="UP000069940">
    <property type="component" value="Unassembled WGS sequence"/>
</dbReference>
<keyword evidence="8" id="KW-1185">Reference proteome</keyword>
<evidence type="ECO:0000256" key="1">
    <source>
        <dbReference type="PROSITE-ProRule" id="PRU00042"/>
    </source>
</evidence>
<sequence length="1373" mass="159478">MEAEPKQKVDLLPRCRLCLQWTEANDGLERYGDIFVENGDLSLKIRDCVGVFIGPDDSIRTVCANCQQTVRFIDDFRLLCRQTEEIYESVRVRCEDENKWDRYKACVDELRALVQQHKDVVKGHLVDCEVAPEAAEQNSISNPFVPMMEVKDEMDFEEEYDPEQMVEQVVEIKPELDSDDEGREYDDDDDDDTTIDLDITKLKSHRRIPIGLKLAIAQEVEKHPFIWDTTLAKSVRCKGKAWKEIGRKFNIDGTALRKNQWRALISFYRTKKIHRADQLEPDEKLREFMQIMQKITKGPSEADDDDEDDKATPEQDKKESLIEETVPSGGSKKSTIFSLTTPSKRMQLAKLVYEHEFMWNRQHADFNAAYTKEEVWSQIAKQLKVTRDEVKYAWKCLRDLYRGRMKRVIKGELDRDARLLQDPLFKLLDRMFATNMRIGAVGSLALAQHKPESNDDTTEAAEGEESSAHYDQQDHSEGAIEEAIESTIEIKEEDVAAKSAEPSSYELQLMFAREMLERINDPSNPKHDPAGLWKRTAERLQLDQSVAKTRWNVMRANYKDNRRRIVTAGIMKRLRMQECELFNLMNQIIPKLEGSEPYVAPQANEKIIERQKLPIRYKIAIAEELKKNPEIWDTSLASSLQTIEKAWSAIASKFETDVITIRHHWKSLQNVYRFHNRREKEGGVPLRNNSNQKYRRLIALLRYMREPAENRGDAGETAEAEETGAEEEQESDDGEEDEVDEMDVECQLRDKAPKLAELALASDVKKMELAQFVHQHEFLWNHKHPDFGNLVLKDHTWDVAATTMKVTRDDIKYGWKCLRDLYRGRMKRVISGKLSSNASLLQDPLFQLLDVMCADNMKIGAHSAIPKGPATATATGANESASNDAGDDREDEFSVKFDDPVKLKLIALVEQHELLWNSDHSEYLNLEKRDLVWDGIAEQMNVAKSTVKALWTRLRNIFRGRKLRLLKGLMQPNSPLLSEPIYVKLHSLLDAHMQLGKFTNVRHQLAQHTKPKATRPVQMAKVESGPFGTIDEKVRLVQEVMKHELLWNSNHEDYFRSDLRGGAWRQIAAQLQNCEEHECKNMWRRLRNMHRPRKSRSVHQIPWKDQSKDDDDTEPIEAVNNPLYELFAKMARSLTGNEDCSQDAPKIGKRRLQEVTETFMTHKRRFTEKKYFDDEGCIKVKKGGSVRYEKVCELCGKQVERSMFEYHMNQHNGLKPYECSYPGCGRQYSNKVTRDRHELLIHCEDNYKYTCDQCEEKFKHRSAFNYHYAVKHQSQMVPCPICGKLLKHKSLIREHVRRHTGQFPCPVCDKILQKKYSLDVHMRTHTKEKPYFCELCSQRFMLKVQLKTHLSKVHAQTWEQYAASYGDSGGLQQ</sequence>
<dbReference type="EnsemblMetazoa" id="AALFPA23_019677.R28983">
    <property type="protein sequence ID" value="AALFPA23_019677.P28983"/>
    <property type="gene ID" value="AALFPA23_019677"/>
</dbReference>
<dbReference type="PANTHER" id="PTHR12243">
    <property type="entry name" value="MADF DOMAIN TRANSCRIPTION FACTOR"/>
    <property type="match status" value="1"/>
</dbReference>
<feature type="binding site" evidence="2">
    <location>
        <position position="63"/>
    </location>
    <ligand>
        <name>Zn(2+)</name>
        <dbReference type="ChEBI" id="CHEBI:29105"/>
    </ligand>
</feature>
<feature type="domain" description="ZAD" evidence="6">
    <location>
        <begin position="13"/>
        <end position="90"/>
    </location>
</feature>
<feature type="domain" description="C2H2-type" evidence="4">
    <location>
        <begin position="1249"/>
        <end position="1277"/>
    </location>
</feature>
<proteinExistence type="predicted"/>
<dbReference type="InterPro" id="IPR012934">
    <property type="entry name" value="Znf_AD"/>
</dbReference>
<dbReference type="SMART" id="SM00595">
    <property type="entry name" value="MADF"/>
    <property type="match status" value="6"/>
</dbReference>
<feature type="domain" description="C2H2-type" evidence="4">
    <location>
        <begin position="1277"/>
        <end position="1304"/>
    </location>
</feature>
<evidence type="ECO:0000313" key="7">
    <source>
        <dbReference type="EnsemblMetazoa" id="AALFPA23_019677.P28983"/>
    </source>
</evidence>
<organism evidence="7 8">
    <name type="scientific">Aedes albopictus</name>
    <name type="common">Asian tiger mosquito</name>
    <name type="synonym">Stegomyia albopicta</name>
    <dbReference type="NCBI Taxonomy" id="7160"/>
    <lineage>
        <taxon>Eukaryota</taxon>
        <taxon>Metazoa</taxon>
        <taxon>Ecdysozoa</taxon>
        <taxon>Arthropoda</taxon>
        <taxon>Hexapoda</taxon>
        <taxon>Insecta</taxon>
        <taxon>Pterygota</taxon>
        <taxon>Neoptera</taxon>
        <taxon>Endopterygota</taxon>
        <taxon>Diptera</taxon>
        <taxon>Nematocera</taxon>
        <taxon>Culicoidea</taxon>
        <taxon>Culicidae</taxon>
        <taxon>Culicinae</taxon>
        <taxon>Aedini</taxon>
        <taxon>Aedes</taxon>
        <taxon>Stegomyia</taxon>
    </lineage>
</organism>
<keyword evidence="2" id="KW-0479">Metal-binding</keyword>
<dbReference type="Gene3D" id="3.30.160.60">
    <property type="entry name" value="Classic Zinc Finger"/>
    <property type="match status" value="4"/>
</dbReference>
<feature type="domain" description="MADF" evidence="5">
    <location>
        <begin position="904"/>
        <end position="994"/>
    </location>
</feature>
<reference evidence="8" key="1">
    <citation type="journal article" date="2015" name="Proc. Natl. Acad. Sci. U.S.A.">
        <title>Genome sequence of the Asian Tiger mosquito, Aedes albopictus, reveals insights into its biology, genetics, and evolution.</title>
        <authorList>
            <person name="Chen X.G."/>
            <person name="Jiang X."/>
            <person name="Gu J."/>
            <person name="Xu M."/>
            <person name="Wu Y."/>
            <person name="Deng Y."/>
            <person name="Zhang C."/>
            <person name="Bonizzoni M."/>
            <person name="Dermauw W."/>
            <person name="Vontas J."/>
            <person name="Armbruster P."/>
            <person name="Huang X."/>
            <person name="Yang Y."/>
            <person name="Zhang H."/>
            <person name="He W."/>
            <person name="Peng H."/>
            <person name="Liu Y."/>
            <person name="Wu K."/>
            <person name="Chen J."/>
            <person name="Lirakis M."/>
            <person name="Topalis P."/>
            <person name="Van Leeuwen T."/>
            <person name="Hall A.B."/>
            <person name="Jiang X."/>
            <person name="Thorpe C."/>
            <person name="Mueller R.L."/>
            <person name="Sun C."/>
            <person name="Waterhouse R.M."/>
            <person name="Yan G."/>
            <person name="Tu Z.J."/>
            <person name="Fang X."/>
            <person name="James A.A."/>
        </authorList>
    </citation>
    <scope>NUCLEOTIDE SEQUENCE [LARGE SCALE GENOMIC DNA]</scope>
    <source>
        <strain evidence="8">Foshan</strain>
    </source>
</reference>
<feature type="binding site" evidence="2">
    <location>
        <position position="18"/>
    </location>
    <ligand>
        <name>Zn(2+)</name>
        <dbReference type="ChEBI" id="CHEBI:29105"/>
    </ligand>
</feature>
<dbReference type="PANTHER" id="PTHR12243:SF69">
    <property type="entry name" value="SI:CH73-59F11.3"/>
    <property type="match status" value="1"/>
</dbReference>
<feature type="binding site" evidence="2">
    <location>
        <position position="15"/>
    </location>
    <ligand>
        <name>Zn(2+)</name>
        <dbReference type="ChEBI" id="CHEBI:29105"/>
    </ligand>
</feature>
<name>A0ABM1ZLR1_AEDAL</name>
<keyword evidence="1" id="KW-0863">Zinc-finger</keyword>
<feature type="compositionally biased region" description="Basic and acidic residues" evidence="3">
    <location>
        <begin position="310"/>
        <end position="321"/>
    </location>
</feature>
<dbReference type="GeneID" id="109405082"/>
<feature type="domain" description="MADF" evidence="5">
    <location>
        <begin position="620"/>
        <end position="709"/>
    </location>
</feature>
<dbReference type="Pfam" id="PF00096">
    <property type="entry name" value="zf-C2H2"/>
    <property type="match status" value="1"/>
</dbReference>
<dbReference type="SMART" id="SM00355">
    <property type="entry name" value="ZnF_C2H2"/>
    <property type="match status" value="6"/>
</dbReference>
<evidence type="ECO:0000313" key="8">
    <source>
        <dbReference type="Proteomes" id="UP000069940"/>
    </source>
</evidence>
<evidence type="ECO:0000259" key="4">
    <source>
        <dbReference type="PROSITE" id="PS50157"/>
    </source>
</evidence>
<evidence type="ECO:0000259" key="5">
    <source>
        <dbReference type="PROSITE" id="PS51029"/>
    </source>
</evidence>